<proteinExistence type="evidence at transcript level"/>
<name>A9PH34_POPTR</name>
<organism evidence="1">
    <name type="scientific">Populus trichocarpa</name>
    <name type="common">Western balsam poplar</name>
    <name type="synonym">Populus balsamifera subsp. trichocarpa</name>
    <dbReference type="NCBI Taxonomy" id="3694"/>
    <lineage>
        <taxon>Eukaryota</taxon>
        <taxon>Viridiplantae</taxon>
        <taxon>Streptophyta</taxon>
        <taxon>Embryophyta</taxon>
        <taxon>Tracheophyta</taxon>
        <taxon>Spermatophyta</taxon>
        <taxon>Magnoliopsida</taxon>
        <taxon>eudicotyledons</taxon>
        <taxon>Gunneridae</taxon>
        <taxon>Pentapetalae</taxon>
        <taxon>rosids</taxon>
        <taxon>fabids</taxon>
        <taxon>Malpighiales</taxon>
        <taxon>Salicaceae</taxon>
        <taxon>Saliceae</taxon>
        <taxon>Populus</taxon>
    </lineage>
</organism>
<sequence>MEIAAFKVKSCNLPMLTFGHSDLNIWSYRNPIDENSIVLDS</sequence>
<protein>
    <submittedName>
        <fullName evidence="1">Uncharacterized protein</fullName>
    </submittedName>
</protein>
<accession>A9PH34</accession>
<dbReference type="AlphaFoldDB" id="A9PH34"/>
<reference evidence="1" key="1">
    <citation type="journal article" date="2008" name="BMC Genomics">
        <title>Analysis of 4,664 high-quality sequence-finished poplar full-length cDNA clones and their utility for the discovery of genes responding to insect feeding.</title>
        <authorList>
            <person name="Ralph S.G."/>
            <person name="Chun H.J."/>
            <person name="Cooper D."/>
            <person name="Kirkpatrick R."/>
            <person name="Kolosova N."/>
            <person name="Gunter L."/>
            <person name="Tuskan G.A."/>
            <person name="Douglas C.J."/>
            <person name="Holt R.A."/>
            <person name="Jones S.J."/>
            <person name="Marra M.A."/>
            <person name="Bohlmann J."/>
        </authorList>
    </citation>
    <scope>NUCLEOTIDE SEQUENCE</scope>
    <source>
        <tissue evidence="1">Young and mature leaves</tissue>
    </source>
</reference>
<evidence type="ECO:0000313" key="1">
    <source>
        <dbReference type="EMBL" id="ABK95687.1"/>
    </source>
</evidence>
<dbReference type="EMBL" id="EF147680">
    <property type="protein sequence ID" value="ABK95687.1"/>
    <property type="molecule type" value="mRNA"/>
</dbReference>